<accession>A0ABX8SJK5</accession>
<keyword evidence="6" id="KW-1185">Reference proteome</keyword>
<feature type="domain" description="GFO/IDH/MocA-like oxidoreductase" evidence="4">
    <location>
        <begin position="257"/>
        <end position="369"/>
    </location>
</feature>
<proteinExistence type="predicted"/>
<feature type="domain" description="Gfo/Idh/MocA-like oxidoreductase N-terminal" evidence="2">
    <location>
        <begin position="132"/>
        <end position="245"/>
    </location>
</feature>
<dbReference type="PANTHER" id="PTHR22604">
    <property type="entry name" value="OXIDOREDUCTASES"/>
    <property type="match status" value="1"/>
</dbReference>
<dbReference type="InterPro" id="IPR055170">
    <property type="entry name" value="GFO_IDH_MocA-like_dom"/>
</dbReference>
<organism evidence="5 6">
    <name type="scientific">Tessaracoccus palaemonis</name>
    <dbReference type="NCBI Taxonomy" id="2829499"/>
    <lineage>
        <taxon>Bacteria</taxon>
        <taxon>Bacillati</taxon>
        <taxon>Actinomycetota</taxon>
        <taxon>Actinomycetes</taxon>
        <taxon>Propionibacteriales</taxon>
        <taxon>Propionibacteriaceae</taxon>
        <taxon>Tessaracoccus</taxon>
    </lineage>
</organism>
<feature type="domain" description="Cytidyltransferase-like" evidence="3">
    <location>
        <begin position="5"/>
        <end position="125"/>
    </location>
</feature>
<evidence type="ECO:0000256" key="1">
    <source>
        <dbReference type="ARBA" id="ARBA00023002"/>
    </source>
</evidence>
<evidence type="ECO:0000259" key="2">
    <source>
        <dbReference type="Pfam" id="PF01408"/>
    </source>
</evidence>
<evidence type="ECO:0000313" key="6">
    <source>
        <dbReference type="Proteomes" id="UP000824504"/>
    </source>
</evidence>
<dbReference type="InterPro" id="IPR004821">
    <property type="entry name" value="Cyt_trans-like"/>
</dbReference>
<dbReference type="EMBL" id="CP079216">
    <property type="protein sequence ID" value="QXT63144.1"/>
    <property type="molecule type" value="Genomic_DNA"/>
</dbReference>
<protein>
    <submittedName>
        <fullName evidence="5">Gfo/Idh/MocA family oxidoreductase</fullName>
    </submittedName>
</protein>
<dbReference type="InterPro" id="IPR050984">
    <property type="entry name" value="Gfo/Idh/MocA_domain"/>
</dbReference>
<dbReference type="NCBIfam" id="TIGR00125">
    <property type="entry name" value="cyt_tran_rel"/>
    <property type="match status" value="1"/>
</dbReference>
<reference evidence="5 6" key="1">
    <citation type="submission" date="2021-07" db="EMBL/GenBank/DDBJ databases">
        <title>complete genome sequencing of Tessaracoccus sp.J1M15.</title>
        <authorList>
            <person name="Bae J.-W."/>
            <person name="Kim D.-y."/>
        </authorList>
    </citation>
    <scope>NUCLEOTIDE SEQUENCE [LARGE SCALE GENOMIC DNA]</scope>
    <source>
        <strain evidence="5 6">J1M15</strain>
    </source>
</reference>
<evidence type="ECO:0000313" key="5">
    <source>
        <dbReference type="EMBL" id="QXT63144.1"/>
    </source>
</evidence>
<dbReference type="RefSeq" id="WP_219082767.1">
    <property type="nucleotide sequence ID" value="NZ_CP079216.1"/>
</dbReference>
<dbReference type="PANTHER" id="PTHR22604:SF105">
    <property type="entry name" value="TRANS-1,2-DIHYDROBENZENE-1,2-DIOL DEHYDROGENASE"/>
    <property type="match status" value="1"/>
</dbReference>
<gene>
    <name evidence="5" type="ORF">KDB89_01245</name>
</gene>
<evidence type="ECO:0000259" key="3">
    <source>
        <dbReference type="Pfam" id="PF01467"/>
    </source>
</evidence>
<dbReference type="InterPro" id="IPR000683">
    <property type="entry name" value="Gfo/Idh/MocA-like_OxRdtase_N"/>
</dbReference>
<dbReference type="Pfam" id="PF01467">
    <property type="entry name" value="CTP_transf_like"/>
    <property type="match status" value="1"/>
</dbReference>
<name>A0ABX8SJK5_9ACTN</name>
<sequence length="447" mass="49794">MTRVITYGTFDLFHEGHRRLLERARELGDHLIVGVTSDAYDDSRGKLNVAQSLVERIRNVTASGLADEVIVEEYEGQKIHDIQRYAVDVFAIGSDWVGKFDYLRDYCDVVYLDRTKGISSTKLREVNGGGVIRLGVLGSGRIASRFVRESKFVSGVNVEAVWSRRHARAIEFAEDFELQWANENLEDLLEHVEAVYIATPHGTHVDLARKALAAGVHVLCEKPIALNRADLEEVYALADEKDLILLEALKTAFSPGFQRMVAIARGGTIGAIRSVDATFTKLVKGGRELKGPDGGAISELASYPLLAITKLLGDSPSAVTTRVFQPEDSAVDQFARIDVDYPDAIATAKVGLGVKAEGELVVAGTRGYLYVPAPWWLTEYFETRFEDPRDNRKYYYKFDGDGLRYELAEFVSMIRDGSRESFKLRRADCLAIASLIERARSEQVRFG</sequence>
<dbReference type="Pfam" id="PF22725">
    <property type="entry name" value="GFO_IDH_MocA_C3"/>
    <property type="match status" value="1"/>
</dbReference>
<keyword evidence="1" id="KW-0560">Oxidoreductase</keyword>
<dbReference type="Pfam" id="PF01408">
    <property type="entry name" value="GFO_IDH_MocA"/>
    <property type="match status" value="1"/>
</dbReference>
<evidence type="ECO:0000259" key="4">
    <source>
        <dbReference type="Pfam" id="PF22725"/>
    </source>
</evidence>
<dbReference type="Proteomes" id="UP000824504">
    <property type="component" value="Chromosome"/>
</dbReference>